<dbReference type="PROSITE" id="PS01186">
    <property type="entry name" value="EGF_2"/>
    <property type="match status" value="1"/>
</dbReference>
<evidence type="ECO:0000256" key="6">
    <source>
        <dbReference type="ARBA" id="ARBA00022729"/>
    </source>
</evidence>
<evidence type="ECO:0000313" key="19">
    <source>
        <dbReference type="Proteomes" id="UP001159428"/>
    </source>
</evidence>
<keyword evidence="19" id="KW-1185">Reference proteome</keyword>
<keyword evidence="9" id="KW-0067">ATP-binding</keyword>
<evidence type="ECO:0000256" key="5">
    <source>
        <dbReference type="ARBA" id="ARBA00022692"/>
    </source>
</evidence>
<evidence type="ECO:0000256" key="16">
    <source>
        <dbReference type="PROSITE-ProRule" id="PRU00076"/>
    </source>
</evidence>
<name>A0AAU9VYJ8_9CNID</name>
<dbReference type="SMART" id="SM00181">
    <property type="entry name" value="EGF"/>
    <property type="match status" value="1"/>
</dbReference>
<evidence type="ECO:0000259" key="17">
    <source>
        <dbReference type="PROSITE" id="PS50026"/>
    </source>
</evidence>
<evidence type="ECO:0000256" key="8">
    <source>
        <dbReference type="ARBA" id="ARBA00022777"/>
    </source>
</evidence>
<feature type="non-terminal residue" evidence="18">
    <location>
        <position position="1"/>
    </location>
</feature>
<comment type="subcellular location">
    <subcellularLocation>
        <location evidence="1">Cell membrane</location>
        <topology evidence="1">Single-pass type I membrane protein</topology>
    </subcellularLocation>
</comment>
<keyword evidence="7" id="KW-0547">Nucleotide-binding</keyword>
<keyword evidence="8" id="KW-0418">Kinase</keyword>
<keyword evidence="10" id="KW-1133">Transmembrane helix</keyword>
<comment type="caution">
    <text evidence="18">The sequence shown here is derived from an EMBL/GenBank/DDBJ whole genome shotgun (WGS) entry which is preliminary data.</text>
</comment>
<dbReference type="GO" id="GO:0005524">
    <property type="term" value="F:ATP binding"/>
    <property type="evidence" value="ECO:0007669"/>
    <property type="project" value="UniProtKB-KW"/>
</dbReference>
<dbReference type="SUPFAM" id="SSF57196">
    <property type="entry name" value="EGF/Laminin"/>
    <property type="match status" value="1"/>
</dbReference>
<dbReference type="GO" id="GO:0004714">
    <property type="term" value="F:transmembrane receptor protein tyrosine kinase activity"/>
    <property type="evidence" value="ECO:0007669"/>
    <property type="project" value="UniProtKB-EC"/>
</dbReference>
<evidence type="ECO:0000256" key="2">
    <source>
        <dbReference type="ARBA" id="ARBA00011902"/>
    </source>
</evidence>
<keyword evidence="6" id="KW-0732">Signal</keyword>
<keyword evidence="15" id="KW-0325">Glycoprotein</keyword>
<evidence type="ECO:0000256" key="1">
    <source>
        <dbReference type="ARBA" id="ARBA00004251"/>
    </source>
</evidence>
<evidence type="ECO:0000256" key="15">
    <source>
        <dbReference type="ARBA" id="ARBA00023180"/>
    </source>
</evidence>
<dbReference type="Gene3D" id="2.10.25.10">
    <property type="entry name" value="Laminin"/>
    <property type="match status" value="1"/>
</dbReference>
<protein>
    <recommendedName>
        <fullName evidence="2">receptor protein-tyrosine kinase</fullName>
        <ecNumber evidence="2">2.7.10.1</ecNumber>
    </recommendedName>
</protein>
<dbReference type="GO" id="GO:0005886">
    <property type="term" value="C:plasma membrane"/>
    <property type="evidence" value="ECO:0007669"/>
    <property type="project" value="UniProtKB-SubCell"/>
</dbReference>
<evidence type="ECO:0000256" key="7">
    <source>
        <dbReference type="ARBA" id="ARBA00022741"/>
    </source>
</evidence>
<dbReference type="Pfam" id="PF00008">
    <property type="entry name" value="EGF"/>
    <property type="match status" value="1"/>
</dbReference>
<feature type="domain" description="EGF-like" evidence="17">
    <location>
        <begin position="5"/>
        <end position="41"/>
    </location>
</feature>
<gene>
    <name evidence="18" type="ORF">PMEA_00029173</name>
</gene>
<keyword evidence="5" id="KW-0812">Transmembrane</keyword>
<feature type="disulfide bond" evidence="16">
    <location>
        <begin position="31"/>
        <end position="40"/>
    </location>
</feature>
<evidence type="ECO:0000313" key="18">
    <source>
        <dbReference type="EMBL" id="CAH3041360.1"/>
    </source>
</evidence>
<evidence type="ECO:0000256" key="12">
    <source>
        <dbReference type="ARBA" id="ARBA00023137"/>
    </source>
</evidence>
<keyword evidence="16" id="KW-0245">EGF-like domain</keyword>
<reference evidence="18 19" key="1">
    <citation type="submission" date="2022-05" db="EMBL/GenBank/DDBJ databases">
        <authorList>
            <consortium name="Genoscope - CEA"/>
            <person name="William W."/>
        </authorList>
    </citation>
    <scope>NUCLEOTIDE SEQUENCE [LARGE SCALE GENOMIC DNA]</scope>
</reference>
<keyword evidence="3" id="KW-1003">Cell membrane</keyword>
<keyword evidence="4" id="KW-0808">Transferase</keyword>
<dbReference type="EC" id="2.7.10.1" evidence="2"/>
<proteinExistence type="predicted"/>
<evidence type="ECO:0000256" key="14">
    <source>
        <dbReference type="ARBA" id="ARBA00023170"/>
    </source>
</evidence>
<organism evidence="18 19">
    <name type="scientific">Pocillopora meandrina</name>
    <dbReference type="NCBI Taxonomy" id="46732"/>
    <lineage>
        <taxon>Eukaryota</taxon>
        <taxon>Metazoa</taxon>
        <taxon>Cnidaria</taxon>
        <taxon>Anthozoa</taxon>
        <taxon>Hexacorallia</taxon>
        <taxon>Scleractinia</taxon>
        <taxon>Astrocoeniina</taxon>
        <taxon>Pocilloporidae</taxon>
        <taxon>Pocillopora</taxon>
    </lineage>
</organism>
<evidence type="ECO:0000256" key="10">
    <source>
        <dbReference type="ARBA" id="ARBA00022989"/>
    </source>
</evidence>
<dbReference type="InterPro" id="IPR055163">
    <property type="entry name" value="ALK/LTK-like_GRD"/>
</dbReference>
<dbReference type="Pfam" id="PF12810">
    <property type="entry name" value="ALK_LTK_GRD"/>
    <property type="match status" value="1"/>
</dbReference>
<dbReference type="PROSITE" id="PS00022">
    <property type="entry name" value="EGF_1"/>
    <property type="match status" value="1"/>
</dbReference>
<keyword evidence="12" id="KW-0829">Tyrosine-protein kinase</keyword>
<evidence type="ECO:0000256" key="4">
    <source>
        <dbReference type="ARBA" id="ARBA00022679"/>
    </source>
</evidence>
<dbReference type="AlphaFoldDB" id="A0AAU9VYJ8"/>
<evidence type="ECO:0000256" key="9">
    <source>
        <dbReference type="ARBA" id="ARBA00022840"/>
    </source>
</evidence>
<accession>A0AAU9VYJ8</accession>
<dbReference type="InterPro" id="IPR000742">
    <property type="entry name" value="EGF"/>
</dbReference>
<evidence type="ECO:0000256" key="13">
    <source>
        <dbReference type="ARBA" id="ARBA00023157"/>
    </source>
</evidence>
<dbReference type="CDD" id="cd00054">
    <property type="entry name" value="EGF_CA"/>
    <property type="match status" value="1"/>
</dbReference>
<dbReference type="Proteomes" id="UP001159428">
    <property type="component" value="Unassembled WGS sequence"/>
</dbReference>
<dbReference type="EMBL" id="CALNXJ010000006">
    <property type="protein sequence ID" value="CAH3041360.1"/>
    <property type="molecule type" value="Genomic_DNA"/>
</dbReference>
<comment type="caution">
    <text evidence="16">Lacks conserved residue(s) required for the propagation of feature annotation.</text>
</comment>
<sequence length="325" mass="32492">FLFAFQDDCQWRSCQNNGVCVFIKQHYACSCDVPWTGSFCETKIVWYNFTSLGANGRNGPDSNAGYKGTGLRDVQVNNGKQEWIVPFTGRFQVEACGASGGEGLAHSMVVNGGRGAKINGTVMLEKGVKLVILVGQKGLSSGGNYPGSGGGGSFVVYSPQMRPLLVAGGGGGGHSLDGLPGNNQVNGSGNASGSNGEGGLICADSSEGDTLDSGSGAGINGSGGCFKRPDAPAGEVCSRKDCNEGGKSFFTGGNGGWAAGCDGGFGGGGACTFFAGGGGGYSGGGIDYDAAKGGGGGSYVENATWSITKGGCNEGDGYVSFHNVD</sequence>
<evidence type="ECO:0000256" key="11">
    <source>
        <dbReference type="ARBA" id="ARBA00023136"/>
    </source>
</evidence>
<evidence type="ECO:0000256" key="3">
    <source>
        <dbReference type="ARBA" id="ARBA00022475"/>
    </source>
</evidence>
<keyword evidence="11" id="KW-0472">Membrane</keyword>
<keyword evidence="14" id="KW-0675">Receptor</keyword>
<keyword evidence="13 16" id="KW-1015">Disulfide bond</keyword>
<dbReference type="PROSITE" id="PS50026">
    <property type="entry name" value="EGF_3"/>
    <property type="match status" value="1"/>
</dbReference>